<accession>A0AAN9QIN6</accession>
<evidence type="ECO:0000256" key="3">
    <source>
        <dbReference type="ARBA" id="ARBA00023180"/>
    </source>
</evidence>
<dbReference type="PROSITE" id="PS50948">
    <property type="entry name" value="PAN"/>
    <property type="match status" value="1"/>
</dbReference>
<dbReference type="GO" id="GO:0004672">
    <property type="term" value="F:protein kinase activity"/>
    <property type="evidence" value="ECO:0007669"/>
    <property type="project" value="InterPro"/>
</dbReference>
<dbReference type="PANTHER" id="PTHR32444">
    <property type="entry name" value="BULB-TYPE LECTIN DOMAIN-CONTAINING PROTEIN"/>
    <property type="match status" value="1"/>
</dbReference>
<dbReference type="PROSITE" id="PS50011">
    <property type="entry name" value="PROTEIN_KINASE_DOM"/>
    <property type="match status" value="1"/>
</dbReference>
<dbReference type="PROSITE" id="PS50927">
    <property type="entry name" value="BULB_LECTIN"/>
    <property type="match status" value="1"/>
</dbReference>
<name>A0AAN9QIN6_CANGL</name>
<dbReference type="FunFam" id="2.90.10.10:FF:000001">
    <property type="entry name" value="G-type lectin S-receptor-like serine/threonine-protein kinase"/>
    <property type="match status" value="1"/>
</dbReference>
<dbReference type="InterPro" id="IPR001245">
    <property type="entry name" value="Ser-Thr/Tyr_kinase_cat_dom"/>
</dbReference>
<dbReference type="Pfam" id="PF01453">
    <property type="entry name" value="B_lectin"/>
    <property type="match status" value="1"/>
</dbReference>
<evidence type="ECO:0000259" key="7">
    <source>
        <dbReference type="PROSITE" id="PS50948"/>
    </source>
</evidence>
<organism evidence="8 9">
    <name type="scientific">Canavalia gladiata</name>
    <name type="common">Sword bean</name>
    <name type="synonym">Dolichos gladiatus</name>
    <dbReference type="NCBI Taxonomy" id="3824"/>
    <lineage>
        <taxon>Eukaryota</taxon>
        <taxon>Viridiplantae</taxon>
        <taxon>Streptophyta</taxon>
        <taxon>Embryophyta</taxon>
        <taxon>Tracheophyta</taxon>
        <taxon>Spermatophyta</taxon>
        <taxon>Magnoliopsida</taxon>
        <taxon>eudicotyledons</taxon>
        <taxon>Gunneridae</taxon>
        <taxon>Pentapetalae</taxon>
        <taxon>rosids</taxon>
        <taxon>fabids</taxon>
        <taxon>Fabales</taxon>
        <taxon>Fabaceae</taxon>
        <taxon>Papilionoideae</taxon>
        <taxon>50 kb inversion clade</taxon>
        <taxon>NPAAA clade</taxon>
        <taxon>indigoferoid/millettioid clade</taxon>
        <taxon>Phaseoleae</taxon>
        <taxon>Canavalia</taxon>
    </lineage>
</organism>
<dbReference type="Pfam" id="PF07714">
    <property type="entry name" value="PK_Tyr_Ser-Thr"/>
    <property type="match status" value="1"/>
</dbReference>
<evidence type="ECO:0000256" key="4">
    <source>
        <dbReference type="SAM" id="SignalP"/>
    </source>
</evidence>
<sequence>MGFSKCTNCFSVFSTLCCCLLHVIAISSSQSIKDPGTLSSENGNFTLGFFSPKNTANRYVGIWCKTQDTVVWVANRNQPLRDSSGIVTVSEDGNLVVLDGQKQVLWSSNVSNITSSNSSFQLSDYGNLILLENTTGNTIWESYQHPTNVLLPHSKLSSNKIKGEKVKLTSWKSPSNPSMGNFSFSIERLEIPELFIWNETQPYWRSGPWNGQVFLGVPEMVAQYLNGIRVENDGDGTINVSFTVDDLGLVIVILDSQGQCHQSYWDDAKDEWQVTWTSLKSDCDVYGKCGKFTSCDSRRSPICNCLTGFEPRNKQEWNRQNWTSGCVRKTPLQCERANNQNKTVDSNKPDGFLKLQMVKVPDFAEGSFVTQDICRSQCLESCSCIAYSYDAVIGCMSWNGSLIDIQEFSNGGTDVYVRVAYAELDEELNPKISDFGMARIFGGSEDQANTQRVVGTYGYMSPEYAMRGVFSEKSDVFSFGVLLLEIVSGRQNLSFYDSENSLTFLGFVWTQWREDNIVTSIDPGIYDPTLHEYILRCIHIGLLCVQEFASNRPTMATVISMLNSEIVNLPPPRQPAFILRQDMSSSVSSNKSLRLYSINTLSFSGIHGR</sequence>
<dbReference type="Gene3D" id="2.90.10.10">
    <property type="entry name" value="Bulb-type lectin domain"/>
    <property type="match status" value="1"/>
</dbReference>
<dbReference type="InterPro" id="IPR036426">
    <property type="entry name" value="Bulb-type_lectin_dom_sf"/>
</dbReference>
<dbReference type="AlphaFoldDB" id="A0AAN9QIN6"/>
<dbReference type="InterPro" id="IPR011009">
    <property type="entry name" value="Kinase-like_dom_sf"/>
</dbReference>
<reference evidence="8 9" key="1">
    <citation type="submission" date="2024-01" db="EMBL/GenBank/DDBJ databases">
        <title>The genomes of 5 underutilized Papilionoideae crops provide insights into root nodulation and disease resistanc.</title>
        <authorList>
            <person name="Jiang F."/>
        </authorList>
    </citation>
    <scope>NUCLEOTIDE SEQUENCE [LARGE SCALE GENOMIC DNA]</scope>
    <source>
        <strain evidence="8">LVBAO_FW01</strain>
        <tissue evidence="8">Leaves</tissue>
    </source>
</reference>
<dbReference type="CDD" id="cd01098">
    <property type="entry name" value="PAN_AP_plant"/>
    <property type="match status" value="1"/>
</dbReference>
<keyword evidence="1 4" id="KW-0732">Signal</keyword>
<evidence type="ECO:0000313" key="9">
    <source>
        <dbReference type="Proteomes" id="UP001367508"/>
    </source>
</evidence>
<dbReference type="Pfam" id="PF08276">
    <property type="entry name" value="PAN_2"/>
    <property type="match status" value="1"/>
</dbReference>
<dbReference type="InterPro" id="IPR003609">
    <property type="entry name" value="Pan_app"/>
</dbReference>
<feature type="signal peptide" evidence="4">
    <location>
        <begin position="1"/>
        <end position="25"/>
    </location>
</feature>
<dbReference type="EMBL" id="JAYMYQ010000004">
    <property type="protein sequence ID" value="KAK7338990.1"/>
    <property type="molecule type" value="Genomic_DNA"/>
</dbReference>
<dbReference type="Proteomes" id="UP001367508">
    <property type="component" value="Unassembled WGS sequence"/>
</dbReference>
<feature type="domain" description="Protein kinase" evidence="5">
    <location>
        <begin position="227"/>
        <end position="577"/>
    </location>
</feature>
<dbReference type="GO" id="GO:0048544">
    <property type="term" value="P:recognition of pollen"/>
    <property type="evidence" value="ECO:0007669"/>
    <property type="project" value="InterPro"/>
</dbReference>
<gene>
    <name evidence="8" type="ORF">VNO77_19626</name>
</gene>
<evidence type="ECO:0000259" key="5">
    <source>
        <dbReference type="PROSITE" id="PS50011"/>
    </source>
</evidence>
<evidence type="ECO:0000313" key="8">
    <source>
        <dbReference type="EMBL" id="KAK7338990.1"/>
    </source>
</evidence>
<proteinExistence type="predicted"/>
<protein>
    <submittedName>
        <fullName evidence="8">Uncharacterized protein</fullName>
    </submittedName>
</protein>
<evidence type="ECO:0000256" key="1">
    <source>
        <dbReference type="ARBA" id="ARBA00022729"/>
    </source>
</evidence>
<feature type="domain" description="Bulb-type lectin" evidence="6">
    <location>
        <begin position="23"/>
        <end position="143"/>
    </location>
</feature>
<dbReference type="PANTHER" id="PTHR32444:SF198">
    <property type="entry name" value="BULB-TYPE LECTIN DOMAIN-CONTAINING PROTEIN"/>
    <property type="match status" value="1"/>
</dbReference>
<feature type="domain" description="Apple" evidence="7">
    <location>
        <begin position="334"/>
        <end position="420"/>
    </location>
</feature>
<dbReference type="InterPro" id="IPR001480">
    <property type="entry name" value="Bulb-type_lectin_dom"/>
</dbReference>
<dbReference type="SMART" id="SM00108">
    <property type="entry name" value="B_lectin"/>
    <property type="match status" value="1"/>
</dbReference>
<dbReference type="InterPro" id="IPR000719">
    <property type="entry name" value="Prot_kinase_dom"/>
</dbReference>
<dbReference type="Gene3D" id="1.10.510.10">
    <property type="entry name" value="Transferase(Phosphotransferase) domain 1"/>
    <property type="match status" value="1"/>
</dbReference>
<feature type="chain" id="PRO_5042941073" evidence="4">
    <location>
        <begin position="26"/>
        <end position="609"/>
    </location>
</feature>
<keyword evidence="2" id="KW-1015">Disulfide bond</keyword>
<dbReference type="SUPFAM" id="SSF51110">
    <property type="entry name" value="alpha-D-mannose-specific plant lectins"/>
    <property type="match status" value="1"/>
</dbReference>
<evidence type="ECO:0000256" key="2">
    <source>
        <dbReference type="ARBA" id="ARBA00023157"/>
    </source>
</evidence>
<dbReference type="GO" id="GO:0005524">
    <property type="term" value="F:ATP binding"/>
    <property type="evidence" value="ECO:0007669"/>
    <property type="project" value="InterPro"/>
</dbReference>
<keyword evidence="3" id="KW-0325">Glycoprotein</keyword>
<evidence type="ECO:0000259" key="6">
    <source>
        <dbReference type="PROSITE" id="PS50927"/>
    </source>
</evidence>
<dbReference type="SMART" id="SM00473">
    <property type="entry name" value="PAN_AP"/>
    <property type="match status" value="1"/>
</dbReference>
<keyword evidence="9" id="KW-1185">Reference proteome</keyword>
<comment type="caution">
    <text evidence="8">The sequence shown here is derived from an EMBL/GenBank/DDBJ whole genome shotgun (WGS) entry which is preliminary data.</text>
</comment>
<dbReference type="CDD" id="cd00028">
    <property type="entry name" value="B_lectin"/>
    <property type="match status" value="1"/>
</dbReference>
<dbReference type="SUPFAM" id="SSF56112">
    <property type="entry name" value="Protein kinase-like (PK-like)"/>
    <property type="match status" value="1"/>
</dbReference>
<dbReference type="Pfam" id="PF00954">
    <property type="entry name" value="S_locus_glycop"/>
    <property type="match status" value="1"/>
</dbReference>
<dbReference type="InterPro" id="IPR000858">
    <property type="entry name" value="S_locus_glycoprot_dom"/>
</dbReference>